<sequence>MVGYLDAVKTSFLLWSMGIVYGVQQLFFTYSFMLRNFAEGPEISFWITSCAKCVGRFLETLLYFVSGVL</sequence>
<proteinExistence type="evidence at transcript level"/>
<accession>A0A023G358</accession>
<keyword evidence="1" id="KW-0472">Membrane</keyword>
<keyword evidence="1" id="KW-1133">Transmembrane helix</keyword>
<evidence type="ECO:0000313" key="2">
    <source>
        <dbReference type="EMBL" id="JAC27345.1"/>
    </source>
</evidence>
<organism evidence="2">
    <name type="scientific">Amblyomma triste</name>
    <name type="common">Neotropical tick</name>
    <dbReference type="NCBI Taxonomy" id="251400"/>
    <lineage>
        <taxon>Eukaryota</taxon>
        <taxon>Metazoa</taxon>
        <taxon>Ecdysozoa</taxon>
        <taxon>Arthropoda</taxon>
        <taxon>Chelicerata</taxon>
        <taxon>Arachnida</taxon>
        <taxon>Acari</taxon>
        <taxon>Parasitiformes</taxon>
        <taxon>Ixodida</taxon>
        <taxon>Ixodoidea</taxon>
        <taxon>Ixodidae</taxon>
        <taxon>Amblyomminae</taxon>
        <taxon>Amblyomma</taxon>
    </lineage>
</organism>
<dbReference type="AlphaFoldDB" id="A0A023G358"/>
<dbReference type="EMBL" id="GBBM01008073">
    <property type="protein sequence ID" value="JAC27345.1"/>
    <property type="molecule type" value="mRNA"/>
</dbReference>
<feature type="transmembrane region" description="Helical" evidence="1">
    <location>
        <begin position="12"/>
        <end position="33"/>
    </location>
</feature>
<keyword evidence="1" id="KW-0812">Transmembrane</keyword>
<protein>
    <submittedName>
        <fullName evidence="2">Putative secreted protein</fullName>
    </submittedName>
</protein>
<reference evidence="2" key="1">
    <citation type="submission" date="2014-03" db="EMBL/GenBank/DDBJ databases">
        <title>The sialotranscriptome of Amblyomma triste, Amblyomma parvum and Amblyomma cajennense ticks, uncovered by 454-based RNA-seq.</title>
        <authorList>
            <person name="Garcia G.R."/>
            <person name="Gardinassi L.G."/>
            <person name="Ribeiro J.M."/>
            <person name="Anatriello E."/>
            <person name="Ferreira B.R."/>
            <person name="Moreira H.N."/>
            <person name="Mafra C."/>
            <person name="Olegario M.M."/>
            <person name="Szabo P.J."/>
            <person name="Miranda-Santos I.K."/>
            <person name="Maruyama S.R."/>
        </authorList>
    </citation>
    <scope>NUCLEOTIDE SEQUENCE</scope>
    <source>
        <strain evidence="2">Mato Grasso do Sul</strain>
        <tissue evidence="2">Salivary glands</tissue>
    </source>
</reference>
<evidence type="ECO:0000256" key="1">
    <source>
        <dbReference type="SAM" id="Phobius"/>
    </source>
</evidence>
<name>A0A023G358_AMBTT</name>